<dbReference type="RefSeq" id="WP_079489991.1">
    <property type="nucleotide sequence ID" value="NZ_FUZT01000002.1"/>
</dbReference>
<dbReference type="Pfam" id="PF07870">
    <property type="entry name" value="DUF1657"/>
    <property type="match status" value="1"/>
</dbReference>
<dbReference type="OrthoDB" id="2902550at2"/>
<proteinExistence type="predicted"/>
<evidence type="ECO:0000313" key="3">
    <source>
        <dbReference type="Proteomes" id="UP000190285"/>
    </source>
</evidence>
<accession>A0A1T5JEX8</accession>
<evidence type="ECO:0000256" key="1">
    <source>
        <dbReference type="SAM" id="MobiDB-lite"/>
    </source>
</evidence>
<name>A0A1T5JEX8_9FIRM</name>
<dbReference type="InterPro" id="IPR012347">
    <property type="entry name" value="Ferritin-like"/>
</dbReference>
<evidence type="ECO:0000313" key="2">
    <source>
        <dbReference type="EMBL" id="SKC50010.1"/>
    </source>
</evidence>
<reference evidence="2 3" key="1">
    <citation type="submission" date="2017-02" db="EMBL/GenBank/DDBJ databases">
        <authorList>
            <person name="Peterson S.W."/>
        </authorList>
    </citation>
    <scope>NUCLEOTIDE SEQUENCE [LARGE SCALE GENOMIC DNA]</scope>
    <source>
        <strain evidence="2 3">M1</strain>
    </source>
</reference>
<dbReference type="InterPro" id="IPR012452">
    <property type="entry name" value="DUF1657"/>
</dbReference>
<dbReference type="AlphaFoldDB" id="A0A1T5JEX8"/>
<keyword evidence="3" id="KW-1185">Reference proteome</keyword>
<gene>
    <name evidence="2" type="ORF">SAMN02194393_01149</name>
</gene>
<sequence>MTVVNKLNQTLEMLKMVEANCNTFSMDTDDPNAKSMFKQIAQNVKTSSEMLQSRVNFIMSEEPQYRPNNQAQQMQNMQQQQQNQQNQQ</sequence>
<dbReference type="Proteomes" id="UP000190285">
    <property type="component" value="Unassembled WGS sequence"/>
</dbReference>
<feature type="region of interest" description="Disordered" evidence="1">
    <location>
        <begin position="62"/>
        <end position="88"/>
    </location>
</feature>
<protein>
    <submittedName>
        <fullName evidence="2">Uncharacterized protein</fullName>
    </submittedName>
</protein>
<feature type="compositionally biased region" description="Low complexity" evidence="1">
    <location>
        <begin position="68"/>
        <end position="88"/>
    </location>
</feature>
<dbReference type="Gene3D" id="1.20.1260.10">
    <property type="match status" value="1"/>
</dbReference>
<dbReference type="STRING" id="36842.SAMN02194393_01149"/>
<dbReference type="EMBL" id="FUZT01000002">
    <property type="protein sequence ID" value="SKC50010.1"/>
    <property type="molecule type" value="Genomic_DNA"/>
</dbReference>
<organism evidence="2 3">
    <name type="scientific">Maledivibacter halophilus</name>
    <dbReference type="NCBI Taxonomy" id="36842"/>
    <lineage>
        <taxon>Bacteria</taxon>
        <taxon>Bacillati</taxon>
        <taxon>Bacillota</taxon>
        <taxon>Clostridia</taxon>
        <taxon>Peptostreptococcales</taxon>
        <taxon>Caminicellaceae</taxon>
        <taxon>Maledivibacter</taxon>
    </lineage>
</organism>